<keyword evidence="6 9" id="KW-1133">Transmembrane helix</keyword>
<keyword evidence="8 9" id="KW-0472">Membrane</keyword>
<keyword evidence="11" id="KW-1185">Reference proteome</keyword>
<evidence type="ECO:0000256" key="3">
    <source>
        <dbReference type="ARBA" id="ARBA00022679"/>
    </source>
</evidence>
<evidence type="ECO:0000256" key="9">
    <source>
        <dbReference type="RuleBase" id="RU364016"/>
    </source>
</evidence>
<sequence>MNLRWRYLYAIICMIFILACNIYILKTIFGNADTSLAIFNSFHSSKETREVKTLNQTAKKALLSSSFKAFSHLNTGLKCDLWFDICLTNGIHHSLWHPLYPILPQDEHILQNLDTLAISKEHQQSLKRIYGFIEIDRPSRYTLSFLFDGALEVIFLFTGVSIPSKWDQHFKEIFHFEQNNKKDFFSSSEHEVFLKRGYYAVEIVSSSNVKISWKNKHDSLSILNSTVIFHQKTTENSYFSYLTSKHYFKDHYPLKDLSEEKKLSFYNYSQLEKYTPNQVKASLFCPEMNIPAPKVKLFKGIYMIDNILVYPKEYLEFTDAMPTQRLLLPETKAQEVAAKTVQLLSQVYQRNLFLKSIIHIHTNINGKFKPHSNVFKTYYYVELHVEDNKTKLIHQVSHFVQDLPSGFCLKKDYKKNSQSQIFLLTPVKNQYVWLKYLLHVLTDVFSKTKETNVTLVLLDNESSDGNYEQLLESTKDVPSKYILTKNKKFSKVKILNEGLKAVPKDGIAMILDLHLQIPLDFFDRTRKLTIAGKTAFSPTLMRFQDPCFHERYTELALKKVIWQDDGPGIMAMYKSDWSRVGGFNEKMFADKWGGEDWELVDRIIATGIQIIHYRLPRFYHLYHSRKKMWNHY</sequence>
<keyword evidence="5 9" id="KW-0735">Signal-anchor</keyword>
<evidence type="ECO:0000256" key="8">
    <source>
        <dbReference type="ARBA" id="ARBA00023136"/>
    </source>
</evidence>
<dbReference type="InterPro" id="IPR008428">
    <property type="entry name" value="Chond_GalNAc"/>
</dbReference>
<keyword evidence="4 9" id="KW-0812">Transmembrane</keyword>
<dbReference type="RefSeq" id="XP_066936905.1">
    <property type="nucleotide sequence ID" value="XM_067080804.1"/>
</dbReference>
<dbReference type="InterPro" id="IPR029044">
    <property type="entry name" value="Nucleotide-diphossugar_trans"/>
</dbReference>
<dbReference type="Proteomes" id="UP000594262">
    <property type="component" value="Unplaced"/>
</dbReference>
<evidence type="ECO:0000256" key="4">
    <source>
        <dbReference type="ARBA" id="ARBA00022692"/>
    </source>
</evidence>
<dbReference type="Pfam" id="PF05679">
    <property type="entry name" value="CHGN"/>
    <property type="match status" value="1"/>
</dbReference>
<evidence type="ECO:0000256" key="6">
    <source>
        <dbReference type="ARBA" id="ARBA00022989"/>
    </source>
</evidence>
<proteinExistence type="inferred from homology"/>
<dbReference type="GO" id="GO:0008376">
    <property type="term" value="F:acetylgalactosaminyltransferase activity"/>
    <property type="evidence" value="ECO:0007669"/>
    <property type="project" value="InterPro"/>
</dbReference>
<dbReference type="GO" id="GO:0032580">
    <property type="term" value="C:Golgi cisterna membrane"/>
    <property type="evidence" value="ECO:0007669"/>
    <property type="project" value="UniProtKB-SubCell"/>
</dbReference>
<dbReference type="Gene3D" id="3.90.550.10">
    <property type="entry name" value="Spore Coat Polysaccharide Biosynthesis Protein SpsA, Chain A"/>
    <property type="match status" value="1"/>
</dbReference>
<accession>A0A7M5XKG2</accession>
<dbReference type="EC" id="2.4.1.-" evidence="9"/>
<evidence type="ECO:0000256" key="7">
    <source>
        <dbReference type="ARBA" id="ARBA00023034"/>
    </source>
</evidence>
<comment type="subcellular location">
    <subcellularLocation>
        <location evidence="1 9">Golgi apparatus</location>
        <location evidence="1 9">Golgi stack membrane</location>
        <topology evidence="1 9">Single-pass type II membrane protein</topology>
    </subcellularLocation>
</comment>
<evidence type="ECO:0000256" key="1">
    <source>
        <dbReference type="ARBA" id="ARBA00004447"/>
    </source>
</evidence>
<dbReference type="EnsemblMetazoa" id="CLYHEMT024890.1">
    <property type="protein sequence ID" value="CLYHEMP024890.1"/>
    <property type="gene ID" value="CLYHEMG024890"/>
</dbReference>
<evidence type="ECO:0000313" key="11">
    <source>
        <dbReference type="Proteomes" id="UP000594262"/>
    </source>
</evidence>
<dbReference type="SUPFAM" id="SSF53448">
    <property type="entry name" value="Nucleotide-diphospho-sugar transferases"/>
    <property type="match status" value="1"/>
</dbReference>
<keyword evidence="3 9" id="KW-0808">Transferase</keyword>
<evidence type="ECO:0000313" key="10">
    <source>
        <dbReference type="EnsemblMetazoa" id="CLYHEMP024890.1"/>
    </source>
</evidence>
<evidence type="ECO:0000256" key="5">
    <source>
        <dbReference type="ARBA" id="ARBA00022968"/>
    </source>
</evidence>
<comment type="similarity">
    <text evidence="2 9">Belongs to the chondroitin N-acetylgalactosaminyltransferase family.</text>
</comment>
<dbReference type="InterPro" id="IPR051227">
    <property type="entry name" value="CS_glycosyltransferase"/>
</dbReference>
<dbReference type="PROSITE" id="PS51257">
    <property type="entry name" value="PROKAR_LIPOPROTEIN"/>
    <property type="match status" value="1"/>
</dbReference>
<dbReference type="PANTHER" id="PTHR12369">
    <property type="entry name" value="CHONDROITIN SYNTHASE"/>
    <property type="match status" value="1"/>
</dbReference>
<protein>
    <recommendedName>
        <fullName evidence="9">Hexosyltransferase</fullName>
        <ecNumber evidence="9">2.4.1.-</ecNumber>
    </recommendedName>
</protein>
<keyword evidence="7 9" id="KW-0333">Golgi apparatus</keyword>
<reference evidence="10" key="1">
    <citation type="submission" date="2021-01" db="UniProtKB">
        <authorList>
            <consortium name="EnsemblMetazoa"/>
        </authorList>
    </citation>
    <scope>IDENTIFICATION</scope>
</reference>
<dbReference type="AlphaFoldDB" id="A0A7M5XKG2"/>
<organism evidence="10 11">
    <name type="scientific">Clytia hemisphaerica</name>
    <dbReference type="NCBI Taxonomy" id="252671"/>
    <lineage>
        <taxon>Eukaryota</taxon>
        <taxon>Metazoa</taxon>
        <taxon>Cnidaria</taxon>
        <taxon>Hydrozoa</taxon>
        <taxon>Hydroidolina</taxon>
        <taxon>Leptothecata</taxon>
        <taxon>Obeliida</taxon>
        <taxon>Clytiidae</taxon>
        <taxon>Clytia</taxon>
    </lineage>
</organism>
<dbReference type="OrthoDB" id="5971499at2759"/>
<dbReference type="GeneID" id="136824829"/>
<evidence type="ECO:0000256" key="2">
    <source>
        <dbReference type="ARBA" id="ARBA00009239"/>
    </source>
</evidence>
<feature type="transmembrane region" description="Helical" evidence="9">
    <location>
        <begin position="7"/>
        <end position="25"/>
    </location>
</feature>
<name>A0A7M5XKG2_9CNID</name>